<dbReference type="PANTHER" id="PTHR31480">
    <property type="entry name" value="BIFUNCTIONAL LYCOPENE CYCLASE/PHYTOENE SYNTHASE"/>
    <property type="match status" value="1"/>
</dbReference>
<proteinExistence type="predicted"/>
<dbReference type="GO" id="GO:0004311">
    <property type="term" value="F:geranylgeranyl diphosphate synthase activity"/>
    <property type="evidence" value="ECO:0007669"/>
    <property type="project" value="InterPro"/>
</dbReference>
<feature type="region of interest" description="Disordered" evidence="1">
    <location>
        <begin position="1"/>
        <end position="24"/>
    </location>
</feature>
<accession>A0A1V2H127</accession>
<dbReference type="AlphaFoldDB" id="A0A1V2H127"/>
<evidence type="ECO:0008006" key="4">
    <source>
        <dbReference type="Google" id="ProtNLM"/>
    </source>
</evidence>
<dbReference type="Proteomes" id="UP000188879">
    <property type="component" value="Unassembled WGS sequence"/>
</dbReference>
<reference evidence="2 3" key="1">
    <citation type="submission" date="2016-10" db="EMBL/GenBank/DDBJ databases">
        <title>Draft Genome sequence of Roseomonas sp. strain M3.</title>
        <authorList>
            <person name="Subhash Y."/>
            <person name="Lee S."/>
        </authorList>
    </citation>
    <scope>NUCLEOTIDE SEQUENCE [LARGE SCALE GENOMIC DNA]</scope>
    <source>
        <strain evidence="2 3">M3</strain>
    </source>
</reference>
<protein>
    <recommendedName>
        <fullName evidence="4">Squalene synthase HpnC</fullName>
    </recommendedName>
</protein>
<name>A0A1V2H127_9PROT</name>
<dbReference type="Pfam" id="PF00494">
    <property type="entry name" value="SQS_PSY"/>
    <property type="match status" value="2"/>
</dbReference>
<dbReference type="OrthoDB" id="9807580at2"/>
<dbReference type="RefSeq" id="WP_076957978.1">
    <property type="nucleotide sequence ID" value="NZ_MLCO01000131.1"/>
</dbReference>
<dbReference type="InterPro" id="IPR002060">
    <property type="entry name" value="Squ/phyt_synthse"/>
</dbReference>
<dbReference type="InterPro" id="IPR044843">
    <property type="entry name" value="Trans_IPPS_bact-type"/>
</dbReference>
<dbReference type="SFLD" id="SFLDS00005">
    <property type="entry name" value="Isoprenoid_Synthase_Type_I"/>
    <property type="match status" value="2"/>
</dbReference>
<gene>
    <name evidence="2" type="ORF">BKE38_14070</name>
</gene>
<comment type="caution">
    <text evidence="2">The sequence shown here is derived from an EMBL/GenBank/DDBJ whole genome shotgun (WGS) entry which is preliminary data.</text>
</comment>
<dbReference type="Gene3D" id="1.10.600.10">
    <property type="entry name" value="Farnesyl Diphosphate Synthase"/>
    <property type="match status" value="2"/>
</dbReference>
<dbReference type="SFLD" id="SFLDG01212">
    <property type="entry name" value="Phytoene_synthase_like"/>
    <property type="match status" value="1"/>
</dbReference>
<dbReference type="EMBL" id="MLCO01000131">
    <property type="protein sequence ID" value="ONG52744.1"/>
    <property type="molecule type" value="Genomic_DNA"/>
</dbReference>
<evidence type="ECO:0000313" key="3">
    <source>
        <dbReference type="Proteomes" id="UP000188879"/>
    </source>
</evidence>
<keyword evidence="3" id="KW-1185">Reference proteome</keyword>
<sequence>MSAPPVPLPEDEILAGPPSRGPTTENFPVASRLLAPALRGRVLAFYHVVRAADDIADHPGLAPDQKLTRLDRLAAALEDPATSLPIARALQASGDGLAEARIMLTAFRQDAAQSRYPDWAALEDYCARSAVPVGRLLLRLHGEVDAGALEGSDALCMALQILNHIQDLGDDRRLLDRVYLPQDWLALAGGEARFFADPAARAPVLASALDRVEALLDRAAQLPRRINTRRLALEAAVTLHLARRLLARLRGGDPLAARIALSRADVARAIVAAPRRGAGDARLVRERVLRARSSFGGGMAAARGEARRALFAVYAFCRMVDDIADGAMPEAEKRALLQQWRRKLELPDCPVSRELAWARIAFTLPLAECHAMLDGMEADAGPSRRIADSAALDAYCRQVAGSVGALAVRIFGAAEAEPFGIALGRALQLVNVLRDIDEDAARDRLYLPQDALRAAGLAEAPAPRLAADPRLAEVAARLAEIAEAAFAQAEALLPRRRRGALRPALLMLAGYRRLLARMQARGFDSPRPRLRLGAGDRLALLLRGWSG</sequence>
<organism evidence="2 3">
    <name type="scientific">Teichococcus deserti</name>
    <dbReference type="NCBI Taxonomy" id="1817963"/>
    <lineage>
        <taxon>Bacteria</taxon>
        <taxon>Pseudomonadati</taxon>
        <taxon>Pseudomonadota</taxon>
        <taxon>Alphaproteobacteria</taxon>
        <taxon>Acetobacterales</taxon>
        <taxon>Roseomonadaceae</taxon>
        <taxon>Roseomonas</taxon>
    </lineage>
</organism>
<dbReference type="InterPro" id="IPR008949">
    <property type="entry name" value="Isoprenoid_synthase_dom_sf"/>
</dbReference>
<evidence type="ECO:0000313" key="2">
    <source>
        <dbReference type="EMBL" id="ONG52744.1"/>
    </source>
</evidence>
<dbReference type="SFLD" id="SFLDG01018">
    <property type="entry name" value="Squalene/Phytoene_Synthase_Lik"/>
    <property type="match status" value="2"/>
</dbReference>
<dbReference type="SUPFAM" id="SSF48576">
    <property type="entry name" value="Terpenoid synthases"/>
    <property type="match status" value="2"/>
</dbReference>
<evidence type="ECO:0000256" key="1">
    <source>
        <dbReference type="SAM" id="MobiDB-lite"/>
    </source>
</evidence>